<comment type="caution">
    <text evidence="9">The sequence shown here is derived from an EMBL/GenBank/DDBJ whole genome shotgun (WGS) entry which is preliminary data.</text>
</comment>
<evidence type="ECO:0000259" key="7">
    <source>
        <dbReference type="Pfam" id="PF00501"/>
    </source>
</evidence>
<dbReference type="InterPro" id="IPR025110">
    <property type="entry name" value="AMP-bd_C"/>
</dbReference>
<proteinExistence type="predicted"/>
<protein>
    <recommendedName>
        <fullName evidence="5">Long-chain-fatty-acid--CoA ligase</fullName>
        <ecNumber evidence="4">6.2.1.3</ecNumber>
    </recommendedName>
    <alternativeName>
        <fullName evidence="6">Long-chain acyl-CoA synthetase</fullName>
    </alternativeName>
</protein>
<keyword evidence="3" id="KW-0436">Ligase</keyword>
<dbReference type="InterPro" id="IPR045851">
    <property type="entry name" value="AMP-bd_C_sf"/>
</dbReference>
<dbReference type="CDD" id="cd04433">
    <property type="entry name" value="AFD_class_I"/>
    <property type="match status" value="1"/>
</dbReference>
<dbReference type="PANTHER" id="PTHR43767:SF8">
    <property type="entry name" value="LONG-CHAIN-FATTY-ACID--COA LIGASE"/>
    <property type="match status" value="1"/>
</dbReference>
<dbReference type="InterPro" id="IPR000873">
    <property type="entry name" value="AMP-dep_synth/lig_dom"/>
</dbReference>
<accession>A0A558AIZ2</accession>
<dbReference type="Proteomes" id="UP000318578">
    <property type="component" value="Unassembled WGS sequence"/>
</dbReference>
<evidence type="ECO:0000256" key="6">
    <source>
        <dbReference type="ARBA" id="ARBA00042773"/>
    </source>
</evidence>
<dbReference type="EC" id="6.2.1.3" evidence="4"/>
<dbReference type="OrthoDB" id="8185589at2"/>
<keyword evidence="10" id="KW-1185">Reference proteome</keyword>
<organism evidence="9 10">
    <name type="scientific">Amycolatopsis acidiphila</name>
    <dbReference type="NCBI Taxonomy" id="715473"/>
    <lineage>
        <taxon>Bacteria</taxon>
        <taxon>Bacillati</taxon>
        <taxon>Actinomycetota</taxon>
        <taxon>Actinomycetes</taxon>
        <taxon>Pseudonocardiales</taxon>
        <taxon>Pseudonocardiaceae</taxon>
        <taxon>Amycolatopsis</taxon>
    </lineage>
</organism>
<dbReference type="Gene3D" id="3.40.50.12780">
    <property type="entry name" value="N-terminal domain of ligase-like"/>
    <property type="match status" value="1"/>
</dbReference>
<dbReference type="Gene3D" id="3.30.300.30">
    <property type="match status" value="1"/>
</dbReference>
<dbReference type="InterPro" id="IPR050237">
    <property type="entry name" value="ATP-dep_AMP-bd_enzyme"/>
</dbReference>
<comment type="subcellular location">
    <subcellularLocation>
        <location evidence="1">Membrane</location>
        <topology evidence="1">Peripheral membrane protein</topology>
    </subcellularLocation>
</comment>
<dbReference type="Pfam" id="PF13193">
    <property type="entry name" value="AMP-binding_C"/>
    <property type="match status" value="1"/>
</dbReference>
<evidence type="ECO:0000256" key="2">
    <source>
        <dbReference type="ARBA" id="ARBA00005005"/>
    </source>
</evidence>
<comment type="pathway">
    <text evidence="2">Lipid metabolism; fatty acid beta-oxidation.</text>
</comment>
<name>A0A558AIZ2_9PSEU</name>
<gene>
    <name evidence="9" type="ORF">FNH06_06600</name>
</gene>
<evidence type="ECO:0000256" key="1">
    <source>
        <dbReference type="ARBA" id="ARBA00004170"/>
    </source>
</evidence>
<dbReference type="InterPro" id="IPR042099">
    <property type="entry name" value="ANL_N_sf"/>
</dbReference>
<dbReference type="AlphaFoldDB" id="A0A558AIZ2"/>
<dbReference type="SUPFAM" id="SSF56801">
    <property type="entry name" value="Acetyl-CoA synthetase-like"/>
    <property type="match status" value="1"/>
</dbReference>
<dbReference type="GO" id="GO:0016020">
    <property type="term" value="C:membrane"/>
    <property type="evidence" value="ECO:0007669"/>
    <property type="project" value="UniProtKB-SubCell"/>
</dbReference>
<dbReference type="GO" id="GO:0004467">
    <property type="term" value="F:long-chain fatty acid-CoA ligase activity"/>
    <property type="evidence" value="ECO:0007669"/>
    <property type="project" value="UniProtKB-EC"/>
</dbReference>
<dbReference type="PANTHER" id="PTHR43767">
    <property type="entry name" value="LONG-CHAIN-FATTY-ACID--COA LIGASE"/>
    <property type="match status" value="1"/>
</dbReference>
<evidence type="ECO:0000313" key="10">
    <source>
        <dbReference type="Proteomes" id="UP000318578"/>
    </source>
</evidence>
<evidence type="ECO:0000259" key="8">
    <source>
        <dbReference type="Pfam" id="PF13193"/>
    </source>
</evidence>
<dbReference type="Pfam" id="PF00501">
    <property type="entry name" value="AMP-binding"/>
    <property type="match status" value="1"/>
</dbReference>
<dbReference type="EMBL" id="VJZA01000007">
    <property type="protein sequence ID" value="TVT24234.1"/>
    <property type="molecule type" value="Genomic_DNA"/>
</dbReference>
<evidence type="ECO:0000313" key="9">
    <source>
        <dbReference type="EMBL" id="TVT24234.1"/>
    </source>
</evidence>
<reference evidence="9 10" key="1">
    <citation type="submission" date="2019-07" db="EMBL/GenBank/DDBJ databases">
        <title>New species of Amycolatopsis and Streptomyces.</title>
        <authorList>
            <person name="Duangmal K."/>
            <person name="Teo W.F.A."/>
            <person name="Lipun K."/>
        </authorList>
    </citation>
    <scope>NUCLEOTIDE SEQUENCE [LARGE SCALE GENOMIC DNA]</scope>
    <source>
        <strain evidence="9 10">JCM 30562</strain>
    </source>
</reference>
<feature type="domain" description="AMP-binding enzyme C-terminal" evidence="8">
    <location>
        <begin position="451"/>
        <end position="521"/>
    </location>
</feature>
<evidence type="ECO:0000256" key="4">
    <source>
        <dbReference type="ARBA" id="ARBA00026121"/>
    </source>
</evidence>
<feature type="domain" description="AMP-dependent synthetase/ligase" evidence="7">
    <location>
        <begin position="15"/>
        <end position="398"/>
    </location>
</feature>
<sequence>MSESGTPTLVDLLTEVVAADPGAVVVIDTHGSPRRTTRGEFWRRTVALRDDLRARGVGRGDCLGVWLPNWSGSLVWQFAAAALGAHVIGINTRYGVADVAHVLAKAQPKVVAVAHEFLGLDLAGRLRAAVTEADCLPPSVAVISAPGAAPAADEALPAYDVGAGAWVPSPPSAELDLGALSGAPDEMAVAFTTSGSTGRPKLAAHRSSAVARHARAVAEAGGWDETSVSLIVLPLSGVFGFVPALAAIAGGGAVLLEPSFDPALVLRHMEEFAVSHLAGADDISGRLMAAWRARPADLKAWRRLLIGDFYGNSMQVSAWAESETGTPVFGIYGSSEVFALTAFWREHDPAPARWRGGGRPVSAGIEVRAVDPFSGEPATGDEPGELQFRGYHVVDTYLGDADGAIRRGSFTDDGWFRSGDLGTVRPDGSFHYLCRMGDSLRLKGFLVEPAEIENRLAEHPSVARTKVVGLTVDGETSAIAFVEPVPGSAPDPAELRAWCASTLAKFKVPRTVHLISEMPTTVGTNGAKIRAAALRELAEQLATPRQEVD</sequence>
<evidence type="ECO:0000256" key="3">
    <source>
        <dbReference type="ARBA" id="ARBA00022598"/>
    </source>
</evidence>
<evidence type="ECO:0000256" key="5">
    <source>
        <dbReference type="ARBA" id="ARBA00039545"/>
    </source>
</evidence>
<dbReference type="RefSeq" id="WP_144635213.1">
    <property type="nucleotide sequence ID" value="NZ_BNAX01000016.1"/>
</dbReference>